<protein>
    <submittedName>
        <fullName evidence="7">Deoxyribonuclease-1</fullName>
    </submittedName>
</protein>
<dbReference type="GO" id="GO:0016787">
    <property type="term" value="F:hydrolase activity"/>
    <property type="evidence" value="ECO:0007669"/>
    <property type="project" value="UniProtKB-KW"/>
</dbReference>
<feature type="transmembrane region" description="Helical" evidence="5">
    <location>
        <begin position="26"/>
        <end position="44"/>
    </location>
</feature>
<dbReference type="GO" id="GO:0004518">
    <property type="term" value="F:nuclease activity"/>
    <property type="evidence" value="ECO:0007669"/>
    <property type="project" value="UniProtKB-KW"/>
</dbReference>
<keyword evidence="8" id="KW-1185">Reference proteome</keyword>
<dbReference type="EMBL" id="LT629787">
    <property type="protein sequence ID" value="SDT96802.1"/>
    <property type="molecule type" value="Genomic_DNA"/>
</dbReference>
<dbReference type="GO" id="GO:0003677">
    <property type="term" value="F:DNA binding"/>
    <property type="evidence" value="ECO:0007669"/>
    <property type="project" value="InterPro"/>
</dbReference>
<dbReference type="InterPro" id="IPR004026">
    <property type="entry name" value="Ada_DNA_repair_Zn-bd"/>
</dbReference>
<comment type="similarity">
    <text evidence="1">Belongs to the EndA/NucM nuclease family.</text>
</comment>
<dbReference type="SUPFAM" id="SSF54060">
    <property type="entry name" value="His-Me finger endonucleases"/>
    <property type="match status" value="1"/>
</dbReference>
<dbReference type="SUPFAM" id="SSF57884">
    <property type="entry name" value="Ada DNA repair protein, N-terminal domain (N-Ada 10)"/>
    <property type="match status" value="1"/>
</dbReference>
<dbReference type="Pfam" id="PF04231">
    <property type="entry name" value="Endonuclease_1"/>
    <property type="match status" value="1"/>
</dbReference>
<evidence type="ECO:0000256" key="4">
    <source>
        <dbReference type="ARBA" id="ARBA00023159"/>
    </source>
</evidence>
<reference evidence="8" key="1">
    <citation type="submission" date="2016-10" db="EMBL/GenBank/DDBJ databases">
        <authorList>
            <person name="Varghese N."/>
            <person name="Submissions S."/>
        </authorList>
    </citation>
    <scope>NUCLEOTIDE SEQUENCE [LARGE SCALE GENOMIC DNA]</scope>
    <source>
        <strain evidence="8">CECT 8338</strain>
    </source>
</reference>
<keyword evidence="2" id="KW-0540">Nuclease</keyword>
<evidence type="ECO:0000256" key="2">
    <source>
        <dbReference type="ARBA" id="ARBA00022722"/>
    </source>
</evidence>
<keyword evidence="5" id="KW-0472">Membrane</keyword>
<feature type="domain" description="Ada DNA repair metal-binding" evidence="6">
    <location>
        <begin position="281"/>
        <end position="329"/>
    </location>
</feature>
<keyword evidence="4" id="KW-0010">Activator</keyword>
<dbReference type="InterPro" id="IPR035451">
    <property type="entry name" value="Ada-like_dom_sf"/>
</dbReference>
<evidence type="ECO:0000313" key="8">
    <source>
        <dbReference type="Proteomes" id="UP000243924"/>
    </source>
</evidence>
<evidence type="ECO:0000256" key="3">
    <source>
        <dbReference type="ARBA" id="ARBA00022801"/>
    </source>
</evidence>
<dbReference type="OrthoDB" id="9800417at2"/>
<dbReference type="GO" id="GO:0006281">
    <property type="term" value="P:DNA repair"/>
    <property type="evidence" value="ECO:0007669"/>
    <property type="project" value="InterPro"/>
</dbReference>
<evidence type="ECO:0000259" key="6">
    <source>
        <dbReference type="Pfam" id="PF02805"/>
    </source>
</evidence>
<dbReference type="RefSeq" id="WP_092384567.1">
    <property type="nucleotide sequence ID" value="NZ_LT629787.1"/>
</dbReference>
<dbReference type="InterPro" id="IPR044925">
    <property type="entry name" value="His-Me_finger_sf"/>
</dbReference>
<keyword evidence="5" id="KW-0812">Transmembrane</keyword>
<dbReference type="Pfam" id="PF02805">
    <property type="entry name" value="Ada_Zn_binding"/>
    <property type="match status" value="1"/>
</dbReference>
<dbReference type="GO" id="GO:0006355">
    <property type="term" value="P:regulation of DNA-templated transcription"/>
    <property type="evidence" value="ECO:0007669"/>
    <property type="project" value="InterPro"/>
</dbReference>
<dbReference type="PANTHER" id="PTHR33607:SF2">
    <property type="entry name" value="ENDONUCLEASE-1"/>
    <property type="match status" value="1"/>
</dbReference>
<proteinExistence type="inferred from homology"/>
<dbReference type="AlphaFoldDB" id="A0A1H2ENP5"/>
<keyword evidence="3" id="KW-0378">Hydrolase</keyword>
<dbReference type="PANTHER" id="PTHR33607">
    <property type="entry name" value="ENDONUCLEASE-1"/>
    <property type="match status" value="1"/>
</dbReference>
<dbReference type="STRING" id="1434072.SAMN05216210_0908"/>
<evidence type="ECO:0000313" key="7">
    <source>
        <dbReference type="EMBL" id="SDT96802.1"/>
    </source>
</evidence>
<evidence type="ECO:0000256" key="1">
    <source>
        <dbReference type="ARBA" id="ARBA00006429"/>
    </source>
</evidence>
<evidence type="ECO:0000256" key="5">
    <source>
        <dbReference type="SAM" id="Phobius"/>
    </source>
</evidence>
<dbReference type="GO" id="GO:0008168">
    <property type="term" value="F:methyltransferase activity"/>
    <property type="evidence" value="ECO:0007669"/>
    <property type="project" value="InterPro"/>
</dbReference>
<gene>
    <name evidence="7" type="ORF">SAMN05216210_0908</name>
</gene>
<dbReference type="InterPro" id="IPR007346">
    <property type="entry name" value="Endonuclease-I"/>
</dbReference>
<name>A0A1H2ENP5_9GAMM</name>
<dbReference type="GO" id="GO:0008270">
    <property type="term" value="F:zinc ion binding"/>
    <property type="evidence" value="ECO:0007669"/>
    <property type="project" value="InterPro"/>
</dbReference>
<accession>A0A1H2ENP5</accession>
<dbReference type="Proteomes" id="UP000243924">
    <property type="component" value="Chromosome I"/>
</dbReference>
<keyword evidence="5" id="KW-1133">Transmembrane helix</keyword>
<dbReference type="Gene3D" id="3.40.10.10">
    <property type="entry name" value="DNA Methylphosphotriester Repair Domain"/>
    <property type="match status" value="1"/>
</dbReference>
<sequence length="329" mass="36298">MGAACVVDECSTVIGQVRGWLGRSGAVALGLVLSTVLAAAPLTFEQAKTQARQQVYADRHTVGTLYCGCQWEWLGRSGGRVDLDSCGYQIRRQAVRAQRIEWEHVVPASNFGRARQCWQDGGRSNCKATDPVFNVMEADLHNLSPAIGEVNADRSNYRFAPIRGAAQGYGTCAMQVDFRNRVAEPPDPVKGQIARIYFYMHDRYDLPMARQQQQVFIAWDQQFPVSGWELERNRRISRLMGHGNPFVTGERVWTPGHRNSAEGVVSWLPEPAASGQDAGGVVRGNRNSKVYHLPQGCPSYNQVSPKNVVAFATAAEAEAAGFRRAGNCR</sequence>
<organism evidence="7 8">
    <name type="scientific">Halopseudomonas salegens</name>
    <dbReference type="NCBI Taxonomy" id="1434072"/>
    <lineage>
        <taxon>Bacteria</taxon>
        <taxon>Pseudomonadati</taxon>
        <taxon>Pseudomonadota</taxon>
        <taxon>Gammaproteobacteria</taxon>
        <taxon>Pseudomonadales</taxon>
        <taxon>Pseudomonadaceae</taxon>
        <taxon>Halopseudomonas</taxon>
    </lineage>
</organism>